<reference evidence="10 11" key="1">
    <citation type="journal article" date="2018" name="Nat. Genet.">
        <title>The Rosa genome provides new insights in the design of modern roses.</title>
        <authorList>
            <person name="Bendahmane M."/>
        </authorList>
    </citation>
    <scope>NUCLEOTIDE SEQUENCE [LARGE SCALE GENOMIC DNA]</scope>
    <source>
        <strain evidence="11">cv. Old Blush</strain>
    </source>
</reference>
<dbReference type="Gramene" id="PRQ53222">
    <property type="protein sequence ID" value="PRQ53222"/>
    <property type="gene ID" value="RchiOBHm_Chr2g0164101"/>
</dbReference>
<keyword evidence="4 9" id="KW-0812">Transmembrane</keyword>
<dbReference type="GO" id="GO:0016020">
    <property type="term" value="C:membrane"/>
    <property type="evidence" value="ECO:0007669"/>
    <property type="project" value="UniProtKB-SubCell"/>
</dbReference>
<evidence type="ECO:0000256" key="6">
    <source>
        <dbReference type="ARBA" id="ARBA00022989"/>
    </source>
</evidence>
<proteinExistence type="inferred from homology"/>
<dbReference type="Proteomes" id="UP000238479">
    <property type="component" value="Chromosome 2"/>
</dbReference>
<name>A0A2P6S3H7_ROSCH</name>
<comment type="caution">
    <text evidence="10">The sequence shown here is derived from an EMBL/GenBank/DDBJ whole genome shotgun (WGS) entry which is preliminary data.</text>
</comment>
<dbReference type="GO" id="GO:0080143">
    <property type="term" value="P:regulation of amino acid export"/>
    <property type="evidence" value="ECO:0007669"/>
    <property type="project" value="InterPro"/>
</dbReference>
<keyword evidence="5" id="KW-0029">Amino-acid transport</keyword>
<evidence type="ECO:0000256" key="2">
    <source>
        <dbReference type="ARBA" id="ARBA00009977"/>
    </source>
</evidence>
<organism evidence="10 11">
    <name type="scientific">Rosa chinensis</name>
    <name type="common">China rose</name>
    <dbReference type="NCBI Taxonomy" id="74649"/>
    <lineage>
        <taxon>Eukaryota</taxon>
        <taxon>Viridiplantae</taxon>
        <taxon>Streptophyta</taxon>
        <taxon>Embryophyta</taxon>
        <taxon>Tracheophyta</taxon>
        <taxon>Spermatophyta</taxon>
        <taxon>Magnoliopsida</taxon>
        <taxon>eudicotyledons</taxon>
        <taxon>Gunneridae</taxon>
        <taxon>Pentapetalae</taxon>
        <taxon>rosids</taxon>
        <taxon>fabids</taxon>
        <taxon>Rosales</taxon>
        <taxon>Rosaceae</taxon>
        <taxon>Rosoideae</taxon>
        <taxon>Rosoideae incertae sedis</taxon>
        <taxon>Rosa</taxon>
    </lineage>
</organism>
<evidence type="ECO:0000256" key="3">
    <source>
        <dbReference type="ARBA" id="ARBA00022448"/>
    </source>
</evidence>
<feature type="region of interest" description="Disordered" evidence="8">
    <location>
        <begin position="57"/>
        <end position="81"/>
    </location>
</feature>
<comment type="similarity">
    <text evidence="2">Belongs to the GLUTAMINE DUMPER 1 (TC 9.B.60) family.</text>
</comment>
<evidence type="ECO:0000256" key="4">
    <source>
        <dbReference type="ARBA" id="ARBA00022692"/>
    </source>
</evidence>
<evidence type="ECO:0000256" key="1">
    <source>
        <dbReference type="ARBA" id="ARBA00004167"/>
    </source>
</evidence>
<dbReference type="InterPro" id="IPR040359">
    <property type="entry name" value="GDU"/>
</dbReference>
<keyword evidence="6 9" id="KW-1133">Transmembrane helix</keyword>
<evidence type="ECO:0000313" key="10">
    <source>
        <dbReference type="EMBL" id="PRQ53222.1"/>
    </source>
</evidence>
<protein>
    <submittedName>
        <fullName evidence="10">Uncharacterized protein</fullName>
    </submittedName>
</protein>
<dbReference type="OMA" id="DYNPTWL"/>
<dbReference type="GO" id="GO:0006865">
    <property type="term" value="P:amino acid transport"/>
    <property type="evidence" value="ECO:0007669"/>
    <property type="project" value="UniProtKB-KW"/>
</dbReference>
<keyword evidence="3" id="KW-0813">Transport</keyword>
<feature type="compositionally biased region" description="Basic and acidic residues" evidence="8">
    <location>
        <begin position="67"/>
        <end position="79"/>
    </location>
</feature>
<feature type="transmembrane region" description="Helical" evidence="9">
    <location>
        <begin position="33"/>
        <end position="56"/>
    </location>
</feature>
<evidence type="ECO:0000313" key="11">
    <source>
        <dbReference type="Proteomes" id="UP000238479"/>
    </source>
</evidence>
<feature type="compositionally biased region" description="Low complexity" evidence="8">
    <location>
        <begin position="57"/>
        <end position="66"/>
    </location>
</feature>
<evidence type="ECO:0000256" key="7">
    <source>
        <dbReference type="ARBA" id="ARBA00023136"/>
    </source>
</evidence>
<sequence length="113" mass="11690">MRSLIADTPGSAVSSGGGAGDAVFSNWRSPMPYLFGGLALMLGLVAVALLILACSYRRTSSDSTSSGREDGKPTSRGVDDIEAAEPKILVVMAGEKTPTYLAKPISSSTRLPN</sequence>
<evidence type="ECO:0000256" key="5">
    <source>
        <dbReference type="ARBA" id="ARBA00022970"/>
    </source>
</evidence>
<dbReference type="AlphaFoldDB" id="A0A2P6S3H7"/>
<accession>A0A2P6S3H7</accession>
<dbReference type="STRING" id="74649.A0A2P6S3H7"/>
<evidence type="ECO:0000256" key="8">
    <source>
        <dbReference type="SAM" id="MobiDB-lite"/>
    </source>
</evidence>
<keyword evidence="11" id="KW-1185">Reference proteome</keyword>
<evidence type="ECO:0000256" key="9">
    <source>
        <dbReference type="SAM" id="Phobius"/>
    </source>
</evidence>
<keyword evidence="7 9" id="KW-0472">Membrane</keyword>
<dbReference type="PANTHER" id="PTHR33228">
    <property type="entry name" value="PROTEIN GLUTAMINE DUMPER 4-RELATED"/>
    <property type="match status" value="1"/>
</dbReference>
<gene>
    <name evidence="10" type="ORF">RchiOBHm_Chr2g0164101</name>
</gene>
<dbReference type="PANTHER" id="PTHR33228:SF80">
    <property type="entry name" value="PROTEIN, PUTATIVE-RELATED"/>
    <property type="match status" value="1"/>
</dbReference>
<comment type="subcellular location">
    <subcellularLocation>
        <location evidence="1">Membrane</location>
        <topology evidence="1">Single-pass membrane protein</topology>
    </subcellularLocation>
</comment>
<dbReference type="EMBL" id="PDCK01000040">
    <property type="protein sequence ID" value="PRQ53222.1"/>
    <property type="molecule type" value="Genomic_DNA"/>
</dbReference>